<dbReference type="EMBL" id="CM031830">
    <property type="protein sequence ID" value="KAG6708631.1"/>
    <property type="molecule type" value="Genomic_DNA"/>
</dbReference>
<accession>A0A922ER56</accession>
<sequence>MKFARVDASIILMASSIRRNSAWTSTSSSAKKANKEHMFWPLFPHIRRCMNFA</sequence>
<dbReference type="AlphaFoldDB" id="A0A922ER56"/>
<protein>
    <submittedName>
        <fullName evidence="1">Uncharacterized protein</fullName>
    </submittedName>
</protein>
<evidence type="ECO:0000313" key="1">
    <source>
        <dbReference type="EMBL" id="KAG6708631.1"/>
    </source>
</evidence>
<gene>
    <name evidence="1" type="ORF">I3842_06G091000</name>
</gene>
<proteinExistence type="predicted"/>
<name>A0A922ER56_CARIL</name>
<evidence type="ECO:0000313" key="2">
    <source>
        <dbReference type="Proteomes" id="UP000811246"/>
    </source>
</evidence>
<comment type="caution">
    <text evidence="1">The sequence shown here is derived from an EMBL/GenBank/DDBJ whole genome shotgun (WGS) entry which is preliminary data.</text>
</comment>
<organism evidence="1 2">
    <name type="scientific">Carya illinoinensis</name>
    <name type="common">Pecan</name>
    <dbReference type="NCBI Taxonomy" id="32201"/>
    <lineage>
        <taxon>Eukaryota</taxon>
        <taxon>Viridiplantae</taxon>
        <taxon>Streptophyta</taxon>
        <taxon>Embryophyta</taxon>
        <taxon>Tracheophyta</taxon>
        <taxon>Spermatophyta</taxon>
        <taxon>Magnoliopsida</taxon>
        <taxon>eudicotyledons</taxon>
        <taxon>Gunneridae</taxon>
        <taxon>Pentapetalae</taxon>
        <taxon>rosids</taxon>
        <taxon>fabids</taxon>
        <taxon>Fagales</taxon>
        <taxon>Juglandaceae</taxon>
        <taxon>Carya</taxon>
    </lineage>
</organism>
<reference evidence="1" key="1">
    <citation type="submission" date="2021-01" db="EMBL/GenBank/DDBJ databases">
        <authorList>
            <person name="Lovell J.T."/>
            <person name="Bentley N."/>
            <person name="Bhattarai G."/>
            <person name="Jenkins J.W."/>
            <person name="Sreedasyam A."/>
            <person name="Alarcon Y."/>
            <person name="Bock C."/>
            <person name="Boston L."/>
            <person name="Carlson J."/>
            <person name="Cervantes K."/>
            <person name="Clermont K."/>
            <person name="Krom N."/>
            <person name="Kubenka K."/>
            <person name="Mamidi S."/>
            <person name="Mattison C."/>
            <person name="Monteros M."/>
            <person name="Pisani C."/>
            <person name="Plott C."/>
            <person name="Rajasekar S."/>
            <person name="Rhein H.S."/>
            <person name="Rohla C."/>
            <person name="Song M."/>
            <person name="Hilaire R.S."/>
            <person name="Shu S."/>
            <person name="Wells L."/>
            <person name="Wang X."/>
            <person name="Webber J."/>
            <person name="Heerema R.J."/>
            <person name="Klein P."/>
            <person name="Conner P."/>
            <person name="Grauke L."/>
            <person name="Grimwood J."/>
            <person name="Schmutz J."/>
            <person name="Randall J.J."/>
        </authorList>
    </citation>
    <scope>NUCLEOTIDE SEQUENCE</scope>
    <source>
        <tissue evidence="1">Leaf</tissue>
    </source>
</reference>
<dbReference type="Proteomes" id="UP000811246">
    <property type="component" value="Chromosome 6"/>
</dbReference>